<feature type="region of interest" description="Disordered" evidence="1">
    <location>
        <begin position="425"/>
        <end position="478"/>
    </location>
</feature>
<feature type="compositionally biased region" description="Low complexity" evidence="1">
    <location>
        <begin position="83"/>
        <end position="92"/>
    </location>
</feature>
<evidence type="ECO:0000313" key="2">
    <source>
        <dbReference type="EMBL" id="ORX43605.1"/>
    </source>
</evidence>
<feature type="compositionally biased region" description="Basic and acidic residues" evidence="1">
    <location>
        <begin position="34"/>
        <end position="57"/>
    </location>
</feature>
<evidence type="ECO:0000256" key="1">
    <source>
        <dbReference type="SAM" id="MobiDB-lite"/>
    </source>
</evidence>
<comment type="caution">
    <text evidence="2">The sequence shown here is derived from an EMBL/GenBank/DDBJ whole genome shotgun (WGS) entry which is preliminary data.</text>
</comment>
<accession>A0A1Y1UYL3</accession>
<feature type="region of interest" description="Disordered" evidence="1">
    <location>
        <begin position="493"/>
        <end position="551"/>
    </location>
</feature>
<dbReference type="OrthoDB" id="2162249at2759"/>
<feature type="compositionally biased region" description="Basic and acidic residues" evidence="1">
    <location>
        <begin position="96"/>
        <end position="118"/>
    </location>
</feature>
<evidence type="ECO:0000313" key="3">
    <source>
        <dbReference type="Proteomes" id="UP000193719"/>
    </source>
</evidence>
<reference evidence="2 3" key="2">
    <citation type="submission" date="2016-08" db="EMBL/GenBank/DDBJ databases">
        <title>Pervasive Adenine N6-methylation of Active Genes in Fungi.</title>
        <authorList>
            <consortium name="DOE Joint Genome Institute"/>
            <person name="Mondo S.J."/>
            <person name="Dannebaum R.O."/>
            <person name="Kuo R.C."/>
            <person name="Labutti K."/>
            <person name="Haridas S."/>
            <person name="Kuo A."/>
            <person name="Salamov A."/>
            <person name="Ahrendt S.R."/>
            <person name="Lipzen A."/>
            <person name="Sullivan W."/>
            <person name="Andreopoulos W.B."/>
            <person name="Clum A."/>
            <person name="Lindquist E."/>
            <person name="Daum C."/>
            <person name="Ramamoorthy G.K."/>
            <person name="Gryganskyi A."/>
            <person name="Culley D."/>
            <person name="Magnuson J.K."/>
            <person name="James T.Y."/>
            <person name="O'Malley M.A."/>
            <person name="Stajich J.E."/>
            <person name="Spatafora J.W."/>
            <person name="Visel A."/>
            <person name="Grigoriev I.V."/>
        </authorList>
    </citation>
    <scope>NUCLEOTIDE SEQUENCE [LARGE SCALE GENOMIC DNA]</scope>
    <source>
        <strain evidence="3">finn</strain>
    </source>
</reference>
<sequence>MTEKVNKEAKNNTSKEKEYMKGEKISINNTSKKMTKEKVMKNYNSKETRKDNSREKEIIEDDNVNKKNRVNTEEHNKTKIKNKSNIYNNPKINKNKNTDIDIKENNNKEKEKRNRNEKVSNNDEIVKGATITNKSENGKRSFRKDAKNISKRLVNLFYTECKVDSWQMSTDFNHKFDSRALSFISYHFNKLKISRKNYIIILLLTLSKKRISELNKNAEFRKFLDKIENESKNPKMGLDKCLISTVLFILYNKMISIQKNNEIEERLKNYKPIPYNISKFKNAVLKYKCNSPLYTYINHKKEDEIRIPNKIKWKSNQVIPSKMERMNNYKKLNYFKNIDKNLDEFMKPKSIFEPVLMKEIITKDTPSFLRSRNNFAGVDTFVNKSISIPRIEKSMLTTNRDKKLVMLEHQEIKKLEREEKMRLQELKEEEKKKKKLKRKKGNSQSKSSKRSKRGRKKKQDSENPENDENNKTDYETDYCETDNYETDYYETDNYETDKEPTTPKSNRSAPSSPEITIHDSDNDGDENTNNDIVSSPLSVINSPGSPLMPITLSPTSDIDLVTPSPTQFSIIDSYSQNSNYEQQLNKYSSSSTSNIKIPDYLKNVKMIENPSINISPLNPNEYLFEKKSNIDSLFNSNWLVKESNKIIKKYLNTESLDNENIMDENKDDYEGYNNNIYLRIHNFNKKSIEEQKKTPLNFKYNYFPSKEEKYPNPINNIINLSIGELELLNKYKNIDI</sequence>
<dbReference type="EMBL" id="MCFH01000051">
    <property type="protein sequence ID" value="ORX43605.1"/>
    <property type="molecule type" value="Genomic_DNA"/>
</dbReference>
<dbReference type="Proteomes" id="UP000193719">
    <property type="component" value="Unassembled WGS sequence"/>
</dbReference>
<feature type="region of interest" description="Disordered" evidence="1">
    <location>
        <begin position="1"/>
        <end position="118"/>
    </location>
</feature>
<organism evidence="2 3">
    <name type="scientific">Piromyces finnis</name>
    <dbReference type="NCBI Taxonomy" id="1754191"/>
    <lineage>
        <taxon>Eukaryota</taxon>
        <taxon>Fungi</taxon>
        <taxon>Fungi incertae sedis</taxon>
        <taxon>Chytridiomycota</taxon>
        <taxon>Chytridiomycota incertae sedis</taxon>
        <taxon>Neocallimastigomycetes</taxon>
        <taxon>Neocallimastigales</taxon>
        <taxon>Neocallimastigaceae</taxon>
        <taxon>Piromyces</taxon>
    </lineage>
</organism>
<protein>
    <submittedName>
        <fullName evidence="2">Uncharacterized protein</fullName>
    </submittedName>
</protein>
<keyword evidence="3" id="KW-1185">Reference proteome</keyword>
<feature type="compositionally biased region" description="Basic and acidic residues" evidence="1">
    <location>
        <begin position="1"/>
        <end position="24"/>
    </location>
</feature>
<feature type="compositionally biased region" description="Polar residues" evidence="1">
    <location>
        <begin position="529"/>
        <end position="544"/>
    </location>
</feature>
<feature type="compositionally biased region" description="Polar residues" evidence="1">
    <location>
        <begin position="502"/>
        <end position="514"/>
    </location>
</feature>
<dbReference type="AlphaFoldDB" id="A0A1Y1UYL3"/>
<gene>
    <name evidence="2" type="ORF">BCR36DRAFT_415457</name>
</gene>
<proteinExistence type="predicted"/>
<name>A0A1Y1UYL3_9FUNG</name>
<reference evidence="2 3" key="1">
    <citation type="submission" date="2016-08" db="EMBL/GenBank/DDBJ databases">
        <title>Genomes of anaerobic fungi encode conserved fungal cellulosomes for biomass hydrolysis.</title>
        <authorList>
            <consortium name="DOE Joint Genome Institute"/>
            <person name="Haitjema C.H."/>
            <person name="Gilmore S.P."/>
            <person name="Henske J.K."/>
            <person name="Solomon K.V."/>
            <person name="De Groot R."/>
            <person name="Kuo A."/>
            <person name="Mondo S.J."/>
            <person name="Salamov A.A."/>
            <person name="Labutti K."/>
            <person name="Zhao Z."/>
            <person name="Chiniquy J."/>
            <person name="Barry K."/>
            <person name="Brewer H.M."/>
            <person name="Purvine S.O."/>
            <person name="Wright A.T."/>
            <person name="Boxma B."/>
            <person name="Van Alen T."/>
            <person name="Hackstein J.H."/>
            <person name="Baker S.E."/>
            <person name="Grigoriev I.V."/>
            <person name="O'Malley M.A."/>
        </authorList>
    </citation>
    <scope>NUCLEOTIDE SEQUENCE [LARGE SCALE GENOMIC DNA]</scope>
    <source>
        <strain evidence="3">finn</strain>
    </source>
</reference>
<feature type="compositionally biased region" description="Basic residues" evidence="1">
    <location>
        <begin position="432"/>
        <end position="458"/>
    </location>
</feature>